<evidence type="ECO:0000313" key="1">
    <source>
        <dbReference type="EMBL" id="SFO14445.1"/>
    </source>
</evidence>
<organism evidence="1 2">
    <name type="scientific">Actinomadura madurae</name>
    <dbReference type="NCBI Taxonomy" id="1993"/>
    <lineage>
        <taxon>Bacteria</taxon>
        <taxon>Bacillati</taxon>
        <taxon>Actinomycetota</taxon>
        <taxon>Actinomycetes</taxon>
        <taxon>Streptosporangiales</taxon>
        <taxon>Thermomonosporaceae</taxon>
        <taxon>Actinomadura</taxon>
    </lineage>
</organism>
<protein>
    <submittedName>
        <fullName evidence="1">Uncharacterized protein</fullName>
    </submittedName>
</protein>
<name>A0A1I5ESE7_9ACTN</name>
<dbReference type="STRING" id="1993.SAMN04489713_104262"/>
<dbReference type="Proteomes" id="UP000183413">
    <property type="component" value="Unassembled WGS sequence"/>
</dbReference>
<accession>A0A1I5ESE7</accession>
<gene>
    <name evidence="1" type="ORF">SAMN04489713_104262</name>
</gene>
<dbReference type="AlphaFoldDB" id="A0A1I5ESE7"/>
<proteinExistence type="predicted"/>
<keyword evidence="2" id="KW-1185">Reference proteome</keyword>
<evidence type="ECO:0000313" key="2">
    <source>
        <dbReference type="Proteomes" id="UP000183413"/>
    </source>
</evidence>
<dbReference type="InParanoid" id="A0A1I5ESE7"/>
<reference evidence="1 2" key="1">
    <citation type="submission" date="2016-10" db="EMBL/GenBank/DDBJ databases">
        <authorList>
            <person name="de Groot N.N."/>
        </authorList>
    </citation>
    <scope>NUCLEOTIDE SEQUENCE [LARGE SCALE GENOMIC DNA]</scope>
    <source>
        <strain evidence="1 2">DSM 43067</strain>
    </source>
</reference>
<sequence>MARREMAILRTVLGARLDDALDAMPAAARTFTVKRIKAARWACVQVDDQWTLAVPYGAGWRPVLDVPAELAAALHGAGIVAETGAR</sequence>
<dbReference type="EMBL" id="FOVH01000004">
    <property type="protein sequence ID" value="SFO14445.1"/>
    <property type="molecule type" value="Genomic_DNA"/>
</dbReference>
<dbReference type="RefSeq" id="WP_075021085.1">
    <property type="nucleotide sequence ID" value="NZ_FOVH01000004.1"/>
</dbReference>